<evidence type="ECO:0000313" key="1">
    <source>
        <dbReference type="EMBL" id="MBD8870617.1"/>
    </source>
</evidence>
<name>A0A927Q1X1_9ACTN</name>
<proteinExistence type="predicted"/>
<dbReference type="Pfam" id="PF11855">
    <property type="entry name" value="DUF3375"/>
    <property type="match status" value="1"/>
</dbReference>
<sequence length="497" mass="56177">MSDIEGEVARVKDALDRPTLQLLDRKWAAVALPIFVCSFSQEVRSLPAERLHAQVGTYLDELQTAGHPVPAGNGKSLCMQWVRQQWLYREPGADGQEQYRLTSHAQDALNIIEEMTRERSFLSGSRITTIMETVSRVAMDANPDREARINRLDEQIAALTAERERLALGGEIVDASENDLISGFVEVLRNLDGLPGDFKRVEESVTAMHRSILRNLREDERPIGEVLDEYLHTSRNLLKTTPEGQAFEGAFELLRNKDWLSRLRRDIDTILTHPYAGTLLPDEQKKMRATVEVIRSGIDDVLNRRTRLSATLREHIENYDQIRNRELDATLRGIDRELRTWMQTARARSNVEVELFPPALDVDHLRLRTYDTDSERAPEPLEDVSGDAPEPLSLAEIRQQGGPSLGDLRRELDQALTTGDTDTAAALFNRLPGDLRRPVEILGLMHLLARLDAMPEADREPVEAIRPDGSRREFHMPKFALVPTSEQPADARGDADD</sequence>
<comment type="caution">
    <text evidence="1">The sequence shown here is derived from an EMBL/GenBank/DDBJ whole genome shotgun (WGS) entry which is preliminary data.</text>
</comment>
<dbReference type="AlphaFoldDB" id="A0A927Q1X1"/>
<dbReference type="Proteomes" id="UP000616839">
    <property type="component" value="Unassembled WGS sequence"/>
</dbReference>
<gene>
    <name evidence="1" type="ORF">IE331_13355</name>
</gene>
<dbReference type="InterPro" id="IPR021804">
    <property type="entry name" value="DUF3375"/>
</dbReference>
<evidence type="ECO:0000313" key="2">
    <source>
        <dbReference type="Proteomes" id="UP000616839"/>
    </source>
</evidence>
<keyword evidence="2" id="KW-1185">Reference proteome</keyword>
<reference evidence="1" key="1">
    <citation type="submission" date="2020-09" db="EMBL/GenBank/DDBJ databases">
        <title>Nocardioides sp. strain MJB4 16S ribosomal RNA gene Genome sequencing and assembly.</title>
        <authorList>
            <person name="Kim I."/>
        </authorList>
    </citation>
    <scope>NUCLEOTIDE SEQUENCE</scope>
    <source>
        <strain evidence="1">MJB4</strain>
    </source>
</reference>
<protein>
    <submittedName>
        <fullName evidence="1">DUF3375 domain-containing protein</fullName>
    </submittedName>
</protein>
<dbReference type="EMBL" id="JACYXZ010000003">
    <property type="protein sequence ID" value="MBD8870617.1"/>
    <property type="molecule type" value="Genomic_DNA"/>
</dbReference>
<organism evidence="1 2">
    <name type="scientific">Nocardioides donggukensis</name>
    <dbReference type="NCBI Taxonomy" id="2774019"/>
    <lineage>
        <taxon>Bacteria</taxon>
        <taxon>Bacillati</taxon>
        <taxon>Actinomycetota</taxon>
        <taxon>Actinomycetes</taxon>
        <taxon>Propionibacteriales</taxon>
        <taxon>Nocardioidaceae</taxon>
        <taxon>Nocardioides</taxon>
    </lineage>
</organism>
<accession>A0A927Q1X1</accession>
<dbReference type="RefSeq" id="WP_192143898.1">
    <property type="nucleotide sequence ID" value="NZ_JACYXZ010000003.1"/>
</dbReference>